<feature type="active site" evidence="1">
    <location>
        <position position="306"/>
    </location>
</feature>
<feature type="compositionally biased region" description="Gly residues" evidence="2">
    <location>
        <begin position="141"/>
        <end position="157"/>
    </location>
</feature>
<feature type="chain" id="PRO_5034639161" evidence="3">
    <location>
        <begin position="17"/>
        <end position="501"/>
    </location>
</feature>
<dbReference type="GO" id="GO:0061564">
    <property type="term" value="P:axon development"/>
    <property type="evidence" value="ECO:0007669"/>
    <property type="project" value="Ensembl"/>
</dbReference>
<dbReference type="PANTHER" id="PTHR15750:SF4">
    <property type="entry name" value="TUBULINYL-TYR CARBOXYPEPTIDASE 2"/>
    <property type="match status" value="1"/>
</dbReference>
<evidence type="ECO:0000256" key="1">
    <source>
        <dbReference type="PIRSR" id="PIRSR628131-1"/>
    </source>
</evidence>
<reference evidence="4" key="1">
    <citation type="submission" date="2015-11" db="EMBL/GenBank/DDBJ databases">
        <authorList>
            <consortium name="International Coturnix japonica Genome Analysis Consortium"/>
            <person name="Warren W."/>
            <person name="Burt D.W."/>
            <person name="Antin P.B."/>
            <person name="Lanford R."/>
            <person name="Gros J."/>
            <person name="Wilson R.K."/>
        </authorList>
    </citation>
    <scope>NUCLEOTIDE SEQUENCE [LARGE SCALE GENOMIC DNA]</scope>
</reference>
<dbReference type="GO" id="GO:0005829">
    <property type="term" value="C:cytosol"/>
    <property type="evidence" value="ECO:0007669"/>
    <property type="project" value="Ensembl"/>
</dbReference>
<reference evidence="4" key="2">
    <citation type="submission" date="2025-08" db="UniProtKB">
        <authorList>
            <consortium name="Ensembl"/>
        </authorList>
    </citation>
    <scope>IDENTIFICATION</scope>
</reference>
<evidence type="ECO:0000256" key="3">
    <source>
        <dbReference type="SAM" id="SignalP"/>
    </source>
</evidence>
<feature type="region of interest" description="Disordered" evidence="2">
    <location>
        <begin position="445"/>
        <end position="485"/>
    </location>
</feature>
<protein>
    <submittedName>
        <fullName evidence="4">Vasohibin 2</fullName>
    </submittedName>
</protein>
<dbReference type="Ensembl" id="ENSCJPT00005012645.1">
    <property type="protein sequence ID" value="ENSCJPP00005008307.1"/>
    <property type="gene ID" value="ENSCJPG00005007462.1"/>
</dbReference>
<keyword evidence="3" id="KW-0732">Signal</keyword>
<sequence>MTAWFLLLSSCLCGWAQRCLGVIQPRVGVLSVPQLRSRSRSAGWRRGGGRAGQRLCPPLFVAAANRGALKAGARLVVTAGRHGAENPHSGPAGVSVRRGWWCRAGGGYLPVGPAPRGAGRTSTPSSIDRQRRRGSVAPRPGHGGGAMTGAAGGGGSRRGSAAAKGGGRSRSAQPRAAGGGSGGGSEEEEQRDGGVLFLVNKSGFPLDGQTWERMWGHVERVHPDGSAVAAAIRSAACLARPSVPPVPNYKLSMSIPEWLQAIQTYMKMLQYNHTGTQFFEIRKSRPLSGLMETAREMTRESLPIKCLEAVILGIYLTNGQPSVERFPISFKTHFSGNYFHHVVLGIYCNGRYGSLGMSRRSDLMDKPLTYRTLSDLIFEFEDSYKKYLHTVKKVKIGLYVPHEPHSFQPIEWKQLVLNVSKMMRTEVRKELEKFARDMRMKILKPSAHSPMKERSRGKSLSPRRRQASPPRRPFRRDKSPAVVDKKGDLATLNEVGYQLRI</sequence>
<evidence type="ECO:0000313" key="4">
    <source>
        <dbReference type="Ensembl" id="ENSCJPP00005008307.1"/>
    </source>
</evidence>
<feature type="compositionally biased region" description="Low complexity" evidence="2">
    <location>
        <begin position="158"/>
        <end position="176"/>
    </location>
</feature>
<evidence type="ECO:0000313" key="5">
    <source>
        <dbReference type="Proteomes" id="UP000694412"/>
    </source>
</evidence>
<dbReference type="GO" id="GO:0008017">
    <property type="term" value="F:microtubule binding"/>
    <property type="evidence" value="ECO:0007669"/>
    <property type="project" value="Ensembl"/>
</dbReference>
<name>A0A8C2T483_COTJA</name>
<dbReference type="GO" id="GO:0003779">
    <property type="term" value="F:actin binding"/>
    <property type="evidence" value="ECO:0007669"/>
    <property type="project" value="Ensembl"/>
</dbReference>
<evidence type="ECO:0000256" key="2">
    <source>
        <dbReference type="SAM" id="MobiDB-lite"/>
    </source>
</evidence>
<feature type="active site" evidence="1">
    <location>
        <position position="358"/>
    </location>
</feature>
<dbReference type="GeneTree" id="ENSGT00390000012703"/>
<dbReference type="GO" id="GO:0001938">
    <property type="term" value="P:positive regulation of endothelial cell proliferation"/>
    <property type="evidence" value="ECO:0007669"/>
    <property type="project" value="Ensembl"/>
</dbReference>
<dbReference type="Pfam" id="PF14822">
    <property type="entry name" value="Vasohibin"/>
    <property type="match status" value="1"/>
</dbReference>
<feature type="region of interest" description="Disordered" evidence="2">
    <location>
        <begin position="111"/>
        <end position="191"/>
    </location>
</feature>
<proteinExistence type="predicted"/>
<feature type="signal peptide" evidence="3">
    <location>
        <begin position="1"/>
        <end position="16"/>
    </location>
</feature>
<feature type="active site" evidence="1">
    <location>
        <position position="341"/>
    </location>
</feature>
<dbReference type="AlphaFoldDB" id="A0A8C2T483"/>
<reference evidence="4" key="3">
    <citation type="submission" date="2025-09" db="UniProtKB">
        <authorList>
            <consortium name="Ensembl"/>
        </authorList>
    </citation>
    <scope>IDENTIFICATION</scope>
</reference>
<feature type="compositionally biased region" description="Basic residues" evidence="2">
    <location>
        <begin position="457"/>
        <end position="466"/>
    </location>
</feature>
<dbReference type="InterPro" id="IPR028131">
    <property type="entry name" value="VASH1"/>
</dbReference>
<feature type="compositionally biased region" description="Basic and acidic residues" evidence="2">
    <location>
        <begin position="476"/>
        <end position="485"/>
    </location>
</feature>
<dbReference type="GO" id="GO:0045766">
    <property type="term" value="P:positive regulation of angiogenesis"/>
    <property type="evidence" value="ECO:0007669"/>
    <property type="project" value="Ensembl"/>
</dbReference>
<dbReference type="Proteomes" id="UP000694412">
    <property type="component" value="Chromosome 3"/>
</dbReference>
<gene>
    <name evidence="4" type="primary">VASH2</name>
</gene>
<organism evidence="4 5">
    <name type="scientific">Coturnix japonica</name>
    <name type="common">Japanese quail</name>
    <name type="synonym">Coturnix coturnix japonica</name>
    <dbReference type="NCBI Taxonomy" id="93934"/>
    <lineage>
        <taxon>Eukaryota</taxon>
        <taxon>Metazoa</taxon>
        <taxon>Chordata</taxon>
        <taxon>Craniata</taxon>
        <taxon>Vertebrata</taxon>
        <taxon>Euteleostomi</taxon>
        <taxon>Archelosauria</taxon>
        <taxon>Archosauria</taxon>
        <taxon>Dinosauria</taxon>
        <taxon>Saurischia</taxon>
        <taxon>Theropoda</taxon>
        <taxon>Coelurosauria</taxon>
        <taxon>Aves</taxon>
        <taxon>Neognathae</taxon>
        <taxon>Galloanserae</taxon>
        <taxon>Galliformes</taxon>
        <taxon>Phasianidae</taxon>
        <taxon>Perdicinae</taxon>
        <taxon>Coturnix</taxon>
    </lineage>
</organism>
<dbReference type="GO" id="GO:0004181">
    <property type="term" value="F:metallocarboxypeptidase activity"/>
    <property type="evidence" value="ECO:0007669"/>
    <property type="project" value="Ensembl"/>
</dbReference>
<keyword evidence="5" id="KW-1185">Reference proteome</keyword>
<dbReference type="GO" id="GO:0000768">
    <property type="term" value="P:syncytium formation by plasma membrane fusion"/>
    <property type="evidence" value="ECO:0007669"/>
    <property type="project" value="Ensembl"/>
</dbReference>
<accession>A0A8C2T483</accession>
<dbReference type="PANTHER" id="PTHR15750">
    <property type="entry name" value="VASOHIBIN-1-LIKE ISOFORM X2"/>
    <property type="match status" value="1"/>
</dbReference>
<dbReference type="GO" id="GO:0006508">
    <property type="term" value="P:proteolysis"/>
    <property type="evidence" value="ECO:0007669"/>
    <property type="project" value="Ensembl"/>
</dbReference>